<evidence type="ECO:0000313" key="9">
    <source>
        <dbReference type="Proteomes" id="UP000694560"/>
    </source>
</evidence>
<keyword evidence="4" id="KW-0862">Zinc</keyword>
<evidence type="ECO:0000256" key="3">
    <source>
        <dbReference type="ARBA" id="ARBA00022771"/>
    </source>
</evidence>
<dbReference type="PANTHER" id="PTHR23235:SF120">
    <property type="entry name" value="KRUPPEL-LIKE FACTOR 15"/>
    <property type="match status" value="1"/>
</dbReference>
<organism evidence="8 9">
    <name type="scientific">Malurus cyaneus samueli</name>
    <dbReference type="NCBI Taxonomy" id="2593467"/>
    <lineage>
        <taxon>Eukaryota</taxon>
        <taxon>Metazoa</taxon>
        <taxon>Chordata</taxon>
        <taxon>Craniata</taxon>
        <taxon>Vertebrata</taxon>
        <taxon>Euteleostomi</taxon>
        <taxon>Archelosauria</taxon>
        <taxon>Archosauria</taxon>
        <taxon>Dinosauria</taxon>
        <taxon>Saurischia</taxon>
        <taxon>Theropoda</taxon>
        <taxon>Coelurosauria</taxon>
        <taxon>Aves</taxon>
        <taxon>Neognathae</taxon>
        <taxon>Neoaves</taxon>
        <taxon>Telluraves</taxon>
        <taxon>Australaves</taxon>
        <taxon>Passeriformes</taxon>
        <taxon>Meliphagoidea</taxon>
        <taxon>Maluridae</taxon>
        <taxon>Malurus</taxon>
    </lineage>
</organism>
<dbReference type="PANTHER" id="PTHR23235">
    <property type="entry name" value="KRUEPPEL-LIKE TRANSCRIPTION FACTOR"/>
    <property type="match status" value="1"/>
</dbReference>
<dbReference type="AlphaFoldDB" id="A0A8C5U573"/>
<feature type="region of interest" description="Disordered" evidence="6">
    <location>
        <begin position="1"/>
        <end position="44"/>
    </location>
</feature>
<dbReference type="Gene3D" id="3.30.160.60">
    <property type="entry name" value="Classic Zinc Finger"/>
    <property type="match status" value="2"/>
</dbReference>
<dbReference type="OrthoDB" id="9439903at2759"/>
<dbReference type="SMART" id="SM00355">
    <property type="entry name" value="ZnF_C2H2"/>
    <property type="match status" value="1"/>
</dbReference>
<dbReference type="PROSITE" id="PS00028">
    <property type="entry name" value="ZINC_FINGER_C2H2_1"/>
    <property type="match status" value="1"/>
</dbReference>
<evidence type="ECO:0000256" key="5">
    <source>
        <dbReference type="PROSITE-ProRule" id="PRU00042"/>
    </source>
</evidence>
<evidence type="ECO:0000256" key="4">
    <source>
        <dbReference type="ARBA" id="ARBA00022833"/>
    </source>
</evidence>
<dbReference type="GO" id="GO:0008270">
    <property type="term" value="F:zinc ion binding"/>
    <property type="evidence" value="ECO:0007669"/>
    <property type="project" value="UniProtKB-KW"/>
</dbReference>
<evidence type="ECO:0000256" key="6">
    <source>
        <dbReference type="SAM" id="MobiDB-lite"/>
    </source>
</evidence>
<dbReference type="GO" id="GO:0000981">
    <property type="term" value="F:DNA-binding transcription factor activity, RNA polymerase II-specific"/>
    <property type="evidence" value="ECO:0007669"/>
    <property type="project" value="TreeGrafter"/>
</dbReference>
<dbReference type="FunFam" id="3.30.160.60:FF:002343">
    <property type="entry name" value="Zinc finger protein 33A"/>
    <property type="match status" value="1"/>
</dbReference>
<feature type="domain" description="C2H2-type" evidence="7">
    <location>
        <begin position="156"/>
        <end position="178"/>
    </location>
</feature>
<proteinExistence type="predicted"/>
<reference evidence="8" key="1">
    <citation type="submission" date="2025-08" db="UniProtKB">
        <authorList>
            <consortium name="Ensembl"/>
        </authorList>
    </citation>
    <scope>IDENTIFICATION</scope>
</reference>
<dbReference type="Proteomes" id="UP000694560">
    <property type="component" value="Unplaced"/>
</dbReference>
<protein>
    <recommendedName>
        <fullName evidence="7">C2H2-type domain-containing protein</fullName>
    </recommendedName>
</protein>
<reference evidence="8" key="2">
    <citation type="submission" date="2025-09" db="UniProtKB">
        <authorList>
            <consortium name="Ensembl"/>
        </authorList>
    </citation>
    <scope>IDENTIFICATION</scope>
</reference>
<dbReference type="PROSITE" id="PS50157">
    <property type="entry name" value="ZINC_FINGER_C2H2_2"/>
    <property type="match status" value="2"/>
</dbReference>
<dbReference type="InterPro" id="IPR036236">
    <property type="entry name" value="Znf_C2H2_sf"/>
</dbReference>
<feature type="domain" description="C2H2-type" evidence="7">
    <location>
        <begin position="179"/>
        <end position="206"/>
    </location>
</feature>
<dbReference type="SUPFAM" id="SSF57667">
    <property type="entry name" value="beta-beta-alpha zinc fingers"/>
    <property type="match status" value="1"/>
</dbReference>
<dbReference type="Pfam" id="PF00096">
    <property type="entry name" value="zf-C2H2"/>
    <property type="match status" value="1"/>
</dbReference>
<dbReference type="GO" id="GO:0000978">
    <property type="term" value="F:RNA polymerase II cis-regulatory region sequence-specific DNA binding"/>
    <property type="evidence" value="ECO:0007669"/>
    <property type="project" value="TreeGrafter"/>
</dbReference>
<evidence type="ECO:0000256" key="2">
    <source>
        <dbReference type="ARBA" id="ARBA00022737"/>
    </source>
</evidence>
<keyword evidence="3 5" id="KW-0863">Zinc-finger</keyword>
<dbReference type="Ensembl" id="ENSMCST00000018094.1">
    <property type="protein sequence ID" value="ENSMCSP00000017645.1"/>
    <property type="gene ID" value="ENSMCSG00000012395.1"/>
</dbReference>
<sequence length="217" mass="24321">VADGGHRTAEMDGEKVPLQTHRGNANLSAPLDSKKPQNFQMSKETSRILRLQTGCTRTLPLQLEAQGSPARPGGDDAEDHSAANRNQQPEMLQEQCPGAGRRFFCLPQLPSHHKDDLAIRYPGNKWKEIPKKGNKKRNLNPQQRPRRTNPPTAPPCTQSFSRGLGLGVHEQLHAGEQPYKCLECWKSFSTSTLLIRHQLIHTGEWPYECGECRKGFS</sequence>
<accession>A0A8C5U573</accession>
<evidence type="ECO:0000256" key="1">
    <source>
        <dbReference type="ARBA" id="ARBA00022723"/>
    </source>
</evidence>
<keyword evidence="2" id="KW-0677">Repeat</keyword>
<dbReference type="InterPro" id="IPR013087">
    <property type="entry name" value="Znf_C2H2_type"/>
</dbReference>
<name>A0A8C5U573_9PASS</name>
<keyword evidence="1" id="KW-0479">Metal-binding</keyword>
<evidence type="ECO:0000259" key="7">
    <source>
        <dbReference type="PROSITE" id="PS50157"/>
    </source>
</evidence>
<feature type="region of interest" description="Disordered" evidence="6">
    <location>
        <begin position="116"/>
        <end position="156"/>
    </location>
</feature>
<evidence type="ECO:0000313" key="8">
    <source>
        <dbReference type="Ensembl" id="ENSMCSP00000017645.1"/>
    </source>
</evidence>
<keyword evidence="9" id="KW-1185">Reference proteome</keyword>
<feature type="compositionally biased region" description="Basic and acidic residues" evidence="6">
    <location>
        <begin position="1"/>
        <end position="15"/>
    </location>
</feature>